<dbReference type="EMBL" id="BAAATD010000006">
    <property type="protein sequence ID" value="GAA2609728.1"/>
    <property type="molecule type" value="Genomic_DNA"/>
</dbReference>
<organism evidence="2 3">
    <name type="scientific">Actinomadura fulvescens</name>
    <dbReference type="NCBI Taxonomy" id="46160"/>
    <lineage>
        <taxon>Bacteria</taxon>
        <taxon>Bacillati</taxon>
        <taxon>Actinomycetota</taxon>
        <taxon>Actinomycetes</taxon>
        <taxon>Streptosporangiales</taxon>
        <taxon>Thermomonosporaceae</taxon>
        <taxon>Actinomadura</taxon>
    </lineage>
</organism>
<evidence type="ECO:0000256" key="1">
    <source>
        <dbReference type="SAM" id="MobiDB-lite"/>
    </source>
</evidence>
<name>A0ABN3Q1Z6_9ACTN</name>
<gene>
    <name evidence="2" type="ORF">GCM10010411_50060</name>
</gene>
<protein>
    <submittedName>
        <fullName evidence="2">Uncharacterized protein</fullName>
    </submittedName>
</protein>
<reference evidence="2 3" key="1">
    <citation type="journal article" date="2019" name="Int. J. Syst. Evol. Microbiol.">
        <title>The Global Catalogue of Microorganisms (GCM) 10K type strain sequencing project: providing services to taxonomists for standard genome sequencing and annotation.</title>
        <authorList>
            <consortium name="The Broad Institute Genomics Platform"/>
            <consortium name="The Broad Institute Genome Sequencing Center for Infectious Disease"/>
            <person name="Wu L."/>
            <person name="Ma J."/>
        </authorList>
    </citation>
    <scope>NUCLEOTIDE SEQUENCE [LARGE SCALE GENOMIC DNA]</scope>
    <source>
        <strain evidence="2 3">JCM 6833</strain>
    </source>
</reference>
<evidence type="ECO:0000313" key="3">
    <source>
        <dbReference type="Proteomes" id="UP001501509"/>
    </source>
</evidence>
<accession>A0ABN3Q1Z6</accession>
<dbReference type="Proteomes" id="UP001501509">
    <property type="component" value="Unassembled WGS sequence"/>
</dbReference>
<evidence type="ECO:0000313" key="2">
    <source>
        <dbReference type="EMBL" id="GAA2609728.1"/>
    </source>
</evidence>
<proteinExistence type="predicted"/>
<keyword evidence="3" id="KW-1185">Reference proteome</keyword>
<sequence length="71" mass="7480">MRSDVVMSASSEVLPPSVGERNSAAKLTESKVRAIRTAYAAGGRASALAEAFGVSPRAVRHIVRGTSWTHL</sequence>
<feature type="region of interest" description="Disordered" evidence="1">
    <location>
        <begin position="1"/>
        <end position="25"/>
    </location>
</feature>
<comment type="caution">
    <text evidence="2">The sequence shown here is derived from an EMBL/GenBank/DDBJ whole genome shotgun (WGS) entry which is preliminary data.</text>
</comment>